<dbReference type="Pfam" id="PF06267">
    <property type="entry name" value="DUF1028"/>
    <property type="match status" value="1"/>
</dbReference>
<gene>
    <name evidence="2" type="ORF">EI546_11970</name>
</gene>
<keyword evidence="3" id="KW-1185">Reference proteome</keyword>
<dbReference type="KEGG" id="aev:EI546_11970"/>
<name>A0A410G559_9FLAO</name>
<keyword evidence="1" id="KW-0802">TPR repeat</keyword>
<evidence type="ECO:0000256" key="1">
    <source>
        <dbReference type="PROSITE-ProRule" id="PRU00339"/>
    </source>
</evidence>
<proteinExistence type="predicted"/>
<accession>A0A410G559</accession>
<evidence type="ECO:0000313" key="3">
    <source>
        <dbReference type="Proteomes" id="UP000285517"/>
    </source>
</evidence>
<dbReference type="Proteomes" id="UP000285517">
    <property type="component" value="Chromosome"/>
</dbReference>
<organism evidence="2 3">
    <name type="scientific">Aequorivita ciconiae</name>
    <dbReference type="NCBI Taxonomy" id="2494375"/>
    <lineage>
        <taxon>Bacteria</taxon>
        <taxon>Pseudomonadati</taxon>
        <taxon>Bacteroidota</taxon>
        <taxon>Flavobacteriia</taxon>
        <taxon>Flavobacteriales</taxon>
        <taxon>Flavobacteriaceae</taxon>
        <taxon>Aequorivita</taxon>
    </lineage>
</organism>
<dbReference type="OrthoDB" id="9790012at2"/>
<dbReference type="Gene3D" id="3.60.20.10">
    <property type="entry name" value="Glutamine Phosphoribosylpyrophosphate, subunit 1, domain 1"/>
    <property type="match status" value="1"/>
</dbReference>
<dbReference type="Gene3D" id="1.25.40.10">
    <property type="entry name" value="Tetratricopeptide repeat domain"/>
    <property type="match status" value="1"/>
</dbReference>
<evidence type="ECO:0000313" key="2">
    <source>
        <dbReference type="EMBL" id="QAA82389.1"/>
    </source>
</evidence>
<dbReference type="EMBL" id="CP034951">
    <property type="protein sequence ID" value="QAA82389.1"/>
    <property type="molecule type" value="Genomic_DNA"/>
</dbReference>
<reference evidence="2 3" key="1">
    <citation type="submission" date="2019-01" db="EMBL/GenBank/DDBJ databases">
        <title>Complete genome sequencing of Aequorivita sp. H23M31.</title>
        <authorList>
            <person name="Bae J.-W."/>
        </authorList>
    </citation>
    <scope>NUCLEOTIDE SEQUENCE [LARGE SCALE GENOMIC DNA]</scope>
    <source>
        <strain evidence="2 3">H23M31</strain>
    </source>
</reference>
<dbReference type="SUPFAM" id="SSF48452">
    <property type="entry name" value="TPR-like"/>
    <property type="match status" value="1"/>
</dbReference>
<protein>
    <submittedName>
        <fullName evidence="2">DUF1028 domain-containing protein</fullName>
    </submittedName>
</protein>
<dbReference type="InterPro" id="IPR010430">
    <property type="entry name" value="DUF1028"/>
</dbReference>
<dbReference type="AlphaFoldDB" id="A0A410G559"/>
<dbReference type="InterPro" id="IPR029055">
    <property type="entry name" value="Ntn_hydrolases_N"/>
</dbReference>
<sequence length="327" mass="36700">MHLKVFFVIFIISLQMNSQDQKPHDPFAHTYSIVARDAKTGEMGVAVQSHWFNVGTVVPWAEAGVGVVATQSFANVSFGPKGLALLKEGKSPQEVLDILLSKDPSKEFRQVAIMDKVGRVATFTGRNCIDHAGQKNGQDFSVQANMMLTDKVVGAMEKTWLENSDLPLAERMIAVLKSAEDVGGDIRGRQSAAIIIVKGEASSEPWSDRIVDLRVDDDTFPVQELDRLLKVSRAYDHMNEGDIFVAKNEMEKARKEYNTAMEMFPDNLEMQFWTAIALANDNRIVEAAKMLHKIYRRDPQWRKLTKRLPKAGLLKLNDARDLQALLE</sequence>
<dbReference type="PANTHER" id="PTHR39328">
    <property type="entry name" value="BLL2871 PROTEIN"/>
    <property type="match status" value="1"/>
</dbReference>
<dbReference type="SUPFAM" id="SSF56235">
    <property type="entry name" value="N-terminal nucleophile aminohydrolases (Ntn hydrolases)"/>
    <property type="match status" value="1"/>
</dbReference>
<dbReference type="RefSeq" id="WP_128250755.1">
    <property type="nucleotide sequence ID" value="NZ_CP034951.1"/>
</dbReference>
<feature type="repeat" description="TPR" evidence="1">
    <location>
        <begin position="234"/>
        <end position="267"/>
    </location>
</feature>
<dbReference type="PROSITE" id="PS50005">
    <property type="entry name" value="TPR"/>
    <property type="match status" value="1"/>
</dbReference>
<dbReference type="PANTHER" id="PTHR39328:SF1">
    <property type="entry name" value="BLL2871 PROTEIN"/>
    <property type="match status" value="1"/>
</dbReference>
<dbReference type="InterPro" id="IPR019734">
    <property type="entry name" value="TPR_rpt"/>
</dbReference>
<dbReference type="InterPro" id="IPR011990">
    <property type="entry name" value="TPR-like_helical_dom_sf"/>
</dbReference>